<reference evidence="2 3" key="1">
    <citation type="submission" date="2024-07" db="EMBL/GenBank/DDBJ databases">
        <title>Uliginosibacterium flavum JJ3220;KACC:17644.</title>
        <authorList>
            <person name="Kim M.K."/>
        </authorList>
    </citation>
    <scope>NUCLEOTIDE SEQUENCE [LARGE SCALE GENOMIC DNA]</scope>
    <source>
        <strain evidence="2 3">KACC:17644</strain>
    </source>
</reference>
<feature type="domain" description="Oligogalacturonate lyase" evidence="1">
    <location>
        <begin position="1"/>
        <end position="383"/>
    </location>
</feature>
<evidence type="ECO:0000313" key="2">
    <source>
        <dbReference type="EMBL" id="MET7014685.1"/>
    </source>
</evidence>
<gene>
    <name evidence="2" type="ORF">ABXR19_10840</name>
</gene>
<dbReference type="InterPro" id="IPR027946">
    <property type="entry name" value="Ogl_dom"/>
</dbReference>
<accession>A0ABV2TMB1</accession>
<organism evidence="2 3">
    <name type="scientific">Uliginosibacterium flavum</name>
    <dbReference type="NCBI Taxonomy" id="1396831"/>
    <lineage>
        <taxon>Bacteria</taxon>
        <taxon>Pseudomonadati</taxon>
        <taxon>Pseudomonadota</taxon>
        <taxon>Betaproteobacteria</taxon>
        <taxon>Rhodocyclales</taxon>
        <taxon>Zoogloeaceae</taxon>
        <taxon>Uliginosibacterium</taxon>
    </lineage>
</organism>
<dbReference type="GO" id="GO:0016829">
    <property type="term" value="F:lyase activity"/>
    <property type="evidence" value="ECO:0007669"/>
    <property type="project" value="UniProtKB-KW"/>
</dbReference>
<proteinExistence type="predicted"/>
<dbReference type="PANTHER" id="PTHR36842">
    <property type="entry name" value="PROTEIN TOLB HOMOLOG"/>
    <property type="match status" value="1"/>
</dbReference>
<dbReference type="Proteomes" id="UP001549691">
    <property type="component" value="Unassembled WGS sequence"/>
</dbReference>
<protein>
    <submittedName>
        <fullName evidence="2">Oligogalacturonate lyase family protein</fullName>
    </submittedName>
</protein>
<dbReference type="RefSeq" id="WP_354601145.1">
    <property type="nucleotide sequence ID" value="NZ_JBEWZI010000010.1"/>
</dbReference>
<dbReference type="EMBL" id="JBEWZI010000010">
    <property type="protein sequence ID" value="MET7014685.1"/>
    <property type="molecule type" value="Genomic_DNA"/>
</dbReference>
<dbReference type="SUPFAM" id="SSF82171">
    <property type="entry name" value="DPP6 N-terminal domain-like"/>
    <property type="match status" value="1"/>
</dbReference>
<evidence type="ECO:0000313" key="3">
    <source>
        <dbReference type="Proteomes" id="UP001549691"/>
    </source>
</evidence>
<comment type="caution">
    <text evidence="2">The sequence shown here is derived from an EMBL/GenBank/DDBJ whole genome shotgun (WGS) entry which is preliminary data.</text>
</comment>
<evidence type="ECO:0000259" key="1">
    <source>
        <dbReference type="Pfam" id="PF14583"/>
    </source>
</evidence>
<dbReference type="Gene3D" id="2.130.10.10">
    <property type="entry name" value="YVTN repeat-like/Quinoprotein amine dehydrogenase"/>
    <property type="match status" value="1"/>
</dbReference>
<dbReference type="InterPro" id="IPR015943">
    <property type="entry name" value="WD40/YVTN_repeat-like_dom_sf"/>
</dbReference>
<sequence length="384" mass="43863">MAKGDTFQLKFHDYTDPSTGVRVTRLTPTDVTCHRNYFYQKCFTNDGKKLMFGGWFDNNWNNFLLDLDTQVATQITEGAGNNTFGCFLSPDDKTFYYRLGTKEMRKVDLATLKEETYYTVPDGWKGYGTWGSNTDCTKLAGIEVIEDDLLPLTTWEQFAEQFHMKPRCRLIIVDIEKGSSEVLLDEKRWMGHPIYRPGDDNTVAFCHEGPHDLIDSRMWMINEDGTNARKVKQQEEGESCTHEFWVPDGSKMMYVSYKKGSSDRWICVADPVTLENEAVLTMPPCSHLYSNHDGSLAVGDGCDTPADVQDTAAHTHENDPFLYLFDLKNKTTKKICEHNSSWKVYRNDRQVTHPHPGFTPDGKRVLFSSDFEGEPAVYLADLPT</sequence>
<dbReference type="Pfam" id="PF14583">
    <property type="entry name" value="Pectate_lyase22"/>
    <property type="match status" value="1"/>
</dbReference>
<keyword evidence="3" id="KW-1185">Reference proteome</keyword>
<name>A0ABV2TMB1_9RHOO</name>
<keyword evidence="2" id="KW-0456">Lyase</keyword>
<dbReference type="PANTHER" id="PTHR36842:SF1">
    <property type="entry name" value="PROTEIN TOLB"/>
    <property type="match status" value="1"/>
</dbReference>